<reference evidence="1 2" key="1">
    <citation type="submission" date="2017-10" db="EMBL/GenBank/DDBJ databases">
        <title>Antibacterial composition for extension of chilled fish shelf life and decreasing of risk of food-borne infections, bacteriophage strains for its preparation.</title>
        <authorList>
            <person name="Zulkarneev E.R."/>
            <person name="Aleshkin A.V."/>
            <person name="Rubalsky O.V."/>
            <person name="Kiseleva I.A."/>
            <person name="Rubalskii E.O."/>
            <person name="Lebedev S.N."/>
        </authorList>
    </citation>
    <scope>NUCLEOTIDE SEQUENCE [LARGE SCALE GENOMIC DNA]</scope>
</reference>
<gene>
    <name evidence="1" type="ORF">Ro1_00141</name>
</gene>
<evidence type="ECO:0000313" key="2">
    <source>
        <dbReference type="Proteomes" id="UP000241480"/>
    </source>
</evidence>
<organism evidence="1 2">
    <name type="scientific">Raoultella phage Ro1</name>
    <dbReference type="NCBI Taxonomy" id="2053702"/>
    <lineage>
        <taxon>Viruses</taxon>
        <taxon>Duplodnaviria</taxon>
        <taxon>Heunggongvirae</taxon>
        <taxon>Uroviricota</taxon>
        <taxon>Caudoviricetes</taxon>
        <taxon>Vequintavirinae</taxon>
        <taxon>Mydovirus</taxon>
        <taxon>Mydovirus Ro1</taxon>
    </lineage>
</organism>
<dbReference type="EMBL" id="MG250486">
    <property type="protein sequence ID" value="AUE23367.1"/>
    <property type="molecule type" value="Genomic_DNA"/>
</dbReference>
<keyword evidence="2" id="KW-1185">Reference proteome</keyword>
<name>A0A2H4YGR6_9CAUD</name>
<accession>A0A2H4YGR6</accession>
<evidence type="ECO:0000313" key="1">
    <source>
        <dbReference type="EMBL" id="AUE23367.1"/>
    </source>
</evidence>
<dbReference type="Proteomes" id="UP000241480">
    <property type="component" value="Segment"/>
</dbReference>
<sequence length="65" mass="7845">MKKDLDQLGNVAFLISELEDYVDMLDLSIYDDYQEMKLAQKELLKILKSLRLRRENEIQRRRSGR</sequence>
<protein>
    <submittedName>
        <fullName evidence="1">Uncharacterized protein</fullName>
    </submittedName>
</protein>
<proteinExistence type="predicted"/>